<evidence type="ECO:0000313" key="2">
    <source>
        <dbReference type="Proteomes" id="UP000789901"/>
    </source>
</evidence>
<comment type="caution">
    <text evidence="1">The sequence shown here is derived from an EMBL/GenBank/DDBJ whole genome shotgun (WGS) entry which is preliminary data.</text>
</comment>
<keyword evidence="2" id="KW-1185">Reference proteome</keyword>
<organism evidence="1 2">
    <name type="scientific">Gigaspora margarita</name>
    <dbReference type="NCBI Taxonomy" id="4874"/>
    <lineage>
        <taxon>Eukaryota</taxon>
        <taxon>Fungi</taxon>
        <taxon>Fungi incertae sedis</taxon>
        <taxon>Mucoromycota</taxon>
        <taxon>Glomeromycotina</taxon>
        <taxon>Glomeromycetes</taxon>
        <taxon>Diversisporales</taxon>
        <taxon>Gigasporaceae</taxon>
        <taxon>Gigaspora</taxon>
    </lineage>
</organism>
<dbReference type="InterPro" id="IPR036691">
    <property type="entry name" value="Endo/exonu/phosph_ase_sf"/>
</dbReference>
<name>A0ABN7WJC5_GIGMA</name>
<evidence type="ECO:0000313" key="1">
    <source>
        <dbReference type="EMBL" id="CAG8833011.1"/>
    </source>
</evidence>
<accession>A0ABN7WJC5</accession>
<protein>
    <submittedName>
        <fullName evidence="1">34599_t:CDS:1</fullName>
    </submittedName>
</protein>
<dbReference type="SUPFAM" id="SSF56219">
    <property type="entry name" value="DNase I-like"/>
    <property type="match status" value="1"/>
</dbReference>
<sequence length="262" mass="30877">ENIKESQQINHMQKHRYTDHNSGTIDIEIEDQVSQVGLEAENKSENNDRIEMELTSTVDTQEDEWNKMILERIAKRVNGVFDTTTWHNDKIFMIQMPQNLEGFLQYIEKEDKDLVGLFLVKSYEKLPEVINVLNKLFHTTILPPYLSEFQDLPKPVWEIFNNKTLNDGQCNKNLYLPRNTQLRIVSVYLLSNDTELSKNTQLKVQSWVQQARRREMHIVVIGDFNNNMKKPICKRQTLLLAEMSKNNLISSIEFHDIKEPTW</sequence>
<proteinExistence type="predicted"/>
<reference evidence="1 2" key="1">
    <citation type="submission" date="2021-06" db="EMBL/GenBank/DDBJ databases">
        <authorList>
            <person name="Kallberg Y."/>
            <person name="Tangrot J."/>
            <person name="Rosling A."/>
        </authorList>
    </citation>
    <scope>NUCLEOTIDE SEQUENCE [LARGE SCALE GENOMIC DNA]</scope>
    <source>
        <strain evidence="1 2">120-4 pot B 10/14</strain>
    </source>
</reference>
<feature type="non-terminal residue" evidence="1">
    <location>
        <position position="262"/>
    </location>
</feature>
<dbReference type="EMBL" id="CAJVQB010046504">
    <property type="protein sequence ID" value="CAG8833011.1"/>
    <property type="molecule type" value="Genomic_DNA"/>
</dbReference>
<feature type="non-terminal residue" evidence="1">
    <location>
        <position position="1"/>
    </location>
</feature>
<gene>
    <name evidence="1" type="ORF">GMARGA_LOCUS31337</name>
</gene>
<dbReference type="Proteomes" id="UP000789901">
    <property type="component" value="Unassembled WGS sequence"/>
</dbReference>